<dbReference type="OrthoDB" id="10374701at2759"/>
<sequence>MGKPVDPDSYLLAQYTGHVPLPFLQTFVSPAGTKAIREAQGILDAVNNHPKVKPMLHPRLLALSVNCRAPWFKSDPRRMKWLRSEVYNNERCLLDFLGGLPINIFLNLCEADAHIDDTASENQEYLCLKLSKQLRVGPYTSLEAFESLRYQDLAQAVVEGFGIPTSDPRGNELRSSVARGFSVAGRIATHVLAVQQSLPNVCTTVATHYRVRYYLNDDVVEELLSALGGQFWNLNSSDKTDLCALLKCLTRGSAPLLCVHNPTEAAKLDPEQEWLDADLWRLWVLTHGLHPLMHVFETGRPWNTGVLKDMDADWVLLLYKAWPEWYSFRSEFYAWWKDRHVIELLDELQTGDDEFLNKYDVDALNVVNW</sequence>
<accession>A0A8H7JBU4</accession>
<gene>
    <name evidence="1" type="ORF">EKO04_001698</name>
</gene>
<keyword evidence="2" id="KW-1185">Reference proteome</keyword>
<comment type="caution">
    <text evidence="1">The sequence shown here is derived from an EMBL/GenBank/DDBJ whole genome shotgun (WGS) entry which is preliminary data.</text>
</comment>
<organism evidence="1 2">
    <name type="scientific">Ascochyta lentis</name>
    <dbReference type="NCBI Taxonomy" id="205686"/>
    <lineage>
        <taxon>Eukaryota</taxon>
        <taxon>Fungi</taxon>
        <taxon>Dikarya</taxon>
        <taxon>Ascomycota</taxon>
        <taxon>Pezizomycotina</taxon>
        <taxon>Dothideomycetes</taxon>
        <taxon>Pleosporomycetidae</taxon>
        <taxon>Pleosporales</taxon>
        <taxon>Pleosporineae</taxon>
        <taxon>Didymellaceae</taxon>
        <taxon>Ascochyta</taxon>
    </lineage>
</organism>
<protein>
    <submittedName>
        <fullName evidence="1">Uncharacterized protein</fullName>
    </submittedName>
</protein>
<dbReference type="EMBL" id="RZGK01000003">
    <property type="protein sequence ID" value="KAF9700694.1"/>
    <property type="molecule type" value="Genomic_DNA"/>
</dbReference>
<proteinExistence type="predicted"/>
<evidence type="ECO:0000313" key="2">
    <source>
        <dbReference type="Proteomes" id="UP000651452"/>
    </source>
</evidence>
<reference evidence="1" key="1">
    <citation type="submission" date="2018-12" db="EMBL/GenBank/DDBJ databases">
        <authorList>
            <person name="Syme R.A."/>
            <person name="Farfan-Caceres L."/>
            <person name="Lichtenzveig J."/>
        </authorList>
    </citation>
    <scope>NUCLEOTIDE SEQUENCE</scope>
    <source>
        <strain evidence="1">Al4</strain>
    </source>
</reference>
<evidence type="ECO:0000313" key="1">
    <source>
        <dbReference type="EMBL" id="KAF9700694.1"/>
    </source>
</evidence>
<dbReference type="AlphaFoldDB" id="A0A8H7JBU4"/>
<name>A0A8H7JBU4_9PLEO</name>
<reference evidence="1" key="2">
    <citation type="submission" date="2020-09" db="EMBL/GenBank/DDBJ databases">
        <title>Reference genome assembly for Australian Ascochyta lentis isolate Al4.</title>
        <authorList>
            <person name="Lee R.C."/>
            <person name="Farfan-Caceres L.M."/>
            <person name="Debler J.W."/>
            <person name="Williams A.H."/>
            <person name="Henares B.M."/>
        </authorList>
    </citation>
    <scope>NUCLEOTIDE SEQUENCE</scope>
    <source>
        <strain evidence="1">Al4</strain>
    </source>
</reference>
<dbReference type="Proteomes" id="UP000651452">
    <property type="component" value="Unassembled WGS sequence"/>
</dbReference>